<evidence type="ECO:0000256" key="1">
    <source>
        <dbReference type="ARBA" id="ARBA00022676"/>
    </source>
</evidence>
<dbReference type="InterPro" id="IPR004629">
    <property type="entry name" value="WecG_TagA_CpsF"/>
</dbReference>
<keyword evidence="4" id="KW-1185">Reference proteome</keyword>
<keyword evidence="2" id="KW-0808">Transferase</keyword>
<name>A0ABV3XL98_9ACTN</name>
<sequence>MLTSTPSTRVSGFWRSCAQDGRLVTCLADVFATPWETRPVRVQTVNLQHVHLIATSQQAAEAAMAADLVSADGWPLAYLARRHGRACARVTGREIVDALLRDPSLAGRRVALLGTRAEVADRFAEQLARNDVKLVWSHHGDARTWDVAAVAREVALHDCDVVLVALGAPRGEPLGQALTELLPRGLVVGVGGAVEMVTGDMPAAPGWLGRVGLEWAYRLLHQPRRLGRRYLVESPRALLLLAQAAHTSS</sequence>
<dbReference type="PANTHER" id="PTHR34136">
    <property type="match status" value="1"/>
</dbReference>
<accession>A0ABV3XL98</accession>
<protein>
    <submittedName>
        <fullName evidence="3">WecB/TagA/CpsF family glycosyltransferase</fullName>
    </submittedName>
</protein>
<evidence type="ECO:0000256" key="2">
    <source>
        <dbReference type="ARBA" id="ARBA00022679"/>
    </source>
</evidence>
<evidence type="ECO:0000313" key="3">
    <source>
        <dbReference type="EMBL" id="MEX5721380.1"/>
    </source>
</evidence>
<dbReference type="NCBIfam" id="TIGR00696">
    <property type="entry name" value="wecG_tagA_cpsF"/>
    <property type="match status" value="1"/>
</dbReference>
<dbReference type="EMBL" id="JBFNXQ010000124">
    <property type="protein sequence ID" value="MEX5721380.1"/>
    <property type="molecule type" value="Genomic_DNA"/>
</dbReference>
<dbReference type="Proteomes" id="UP001560045">
    <property type="component" value="Unassembled WGS sequence"/>
</dbReference>
<dbReference type="Pfam" id="PF03808">
    <property type="entry name" value="Glyco_tran_WecG"/>
    <property type="match status" value="1"/>
</dbReference>
<comment type="caution">
    <text evidence="3">The sequence shown here is derived from an EMBL/GenBank/DDBJ whole genome shotgun (WGS) entry which is preliminary data.</text>
</comment>
<organism evidence="3 4">
    <name type="scientific">Geodermatophilus maliterrae</name>
    <dbReference type="NCBI Taxonomy" id="3162531"/>
    <lineage>
        <taxon>Bacteria</taxon>
        <taxon>Bacillati</taxon>
        <taxon>Actinomycetota</taxon>
        <taxon>Actinomycetes</taxon>
        <taxon>Geodermatophilales</taxon>
        <taxon>Geodermatophilaceae</taxon>
        <taxon>Geodermatophilus</taxon>
    </lineage>
</organism>
<keyword evidence="1" id="KW-0328">Glycosyltransferase</keyword>
<dbReference type="RefSeq" id="WP_369210185.1">
    <property type="nucleotide sequence ID" value="NZ_JBFNXQ010000124.1"/>
</dbReference>
<evidence type="ECO:0000313" key="4">
    <source>
        <dbReference type="Proteomes" id="UP001560045"/>
    </source>
</evidence>
<dbReference type="CDD" id="cd06533">
    <property type="entry name" value="Glyco_transf_WecG_TagA"/>
    <property type="match status" value="1"/>
</dbReference>
<dbReference type="PANTHER" id="PTHR34136:SF1">
    <property type="entry name" value="UDP-N-ACETYL-D-MANNOSAMINURONIC ACID TRANSFERASE"/>
    <property type="match status" value="1"/>
</dbReference>
<reference evidence="3 4" key="1">
    <citation type="submission" date="2024-06" db="EMBL/GenBank/DDBJ databases">
        <title>Draft genome sequence of Geodermatophilus badlandi, a novel member of the Geodermatophilaceae isolated from badland sedimentary rocks in the Red desert, Wyoming, USA.</title>
        <authorList>
            <person name="Ben Tekaya S."/>
            <person name="Nouioui I."/>
            <person name="Flores G.M."/>
            <person name="Shaal M.N."/>
            <person name="Bredoire F."/>
            <person name="Basile F."/>
            <person name="Van Diepen L."/>
            <person name="Ward N.L."/>
        </authorList>
    </citation>
    <scope>NUCLEOTIDE SEQUENCE [LARGE SCALE GENOMIC DNA]</scope>
    <source>
        <strain evidence="3 4">WL48A</strain>
    </source>
</reference>
<proteinExistence type="predicted"/>
<gene>
    <name evidence="3" type="ORF">ABQ292_23780</name>
</gene>